<proteinExistence type="inferred from homology"/>
<dbReference type="EMBL" id="KZ559534">
    <property type="protein sequence ID" value="PLN81695.1"/>
    <property type="molecule type" value="Genomic_DNA"/>
</dbReference>
<evidence type="ECO:0000256" key="3">
    <source>
        <dbReference type="ARBA" id="ARBA00022692"/>
    </source>
</evidence>
<evidence type="ECO:0000256" key="5">
    <source>
        <dbReference type="ARBA" id="ARBA00023136"/>
    </source>
</evidence>
<keyword evidence="5 6" id="KW-0472">Membrane</keyword>
<protein>
    <recommendedName>
        <fullName evidence="9">Integral membrane protein, Mpv17/PMP22 family</fullName>
    </recommendedName>
</protein>
<feature type="transmembrane region" description="Helical" evidence="6">
    <location>
        <begin position="36"/>
        <end position="56"/>
    </location>
</feature>
<dbReference type="PANTHER" id="PTHR11266:SF80">
    <property type="entry name" value="PEROXISOMAL MEMBRANE PROTEIN 2"/>
    <property type="match status" value="1"/>
</dbReference>
<evidence type="ECO:0000256" key="1">
    <source>
        <dbReference type="ARBA" id="ARBA00004141"/>
    </source>
</evidence>
<accession>A0A2J5HWF1</accession>
<evidence type="ECO:0000256" key="2">
    <source>
        <dbReference type="ARBA" id="ARBA00006824"/>
    </source>
</evidence>
<dbReference type="InterPro" id="IPR007248">
    <property type="entry name" value="Mpv17_PMP22"/>
</dbReference>
<comment type="subcellular location">
    <subcellularLocation>
        <location evidence="1">Membrane</location>
        <topology evidence="1">Multi-pass membrane protein</topology>
    </subcellularLocation>
</comment>
<keyword evidence="4 6" id="KW-1133">Transmembrane helix</keyword>
<keyword evidence="3 6" id="KW-0812">Transmembrane</keyword>
<dbReference type="PANTHER" id="PTHR11266">
    <property type="entry name" value="PEROXISOMAL MEMBRANE PROTEIN 2, PXMP2 MPV17"/>
    <property type="match status" value="1"/>
</dbReference>
<dbReference type="Proteomes" id="UP000235023">
    <property type="component" value="Unassembled WGS sequence"/>
</dbReference>
<keyword evidence="8" id="KW-1185">Reference proteome</keyword>
<dbReference type="AlphaFoldDB" id="A0A2J5HWF1"/>
<name>A0A2J5HWF1_9EURO</name>
<evidence type="ECO:0008006" key="9">
    <source>
        <dbReference type="Google" id="ProtNLM"/>
    </source>
</evidence>
<dbReference type="GO" id="GO:0005778">
    <property type="term" value="C:peroxisomal membrane"/>
    <property type="evidence" value="ECO:0007669"/>
    <property type="project" value="TreeGrafter"/>
</dbReference>
<evidence type="ECO:0000313" key="8">
    <source>
        <dbReference type="Proteomes" id="UP000235023"/>
    </source>
</evidence>
<feature type="transmembrane region" description="Helical" evidence="6">
    <location>
        <begin position="6"/>
        <end position="24"/>
    </location>
</feature>
<evidence type="ECO:0000256" key="6">
    <source>
        <dbReference type="RuleBase" id="RU363053"/>
    </source>
</evidence>
<dbReference type="OrthoDB" id="10267969at2759"/>
<feature type="transmembrane region" description="Helical" evidence="6">
    <location>
        <begin position="198"/>
        <end position="217"/>
    </location>
</feature>
<dbReference type="Pfam" id="PF04117">
    <property type="entry name" value="Mpv17_PMP22"/>
    <property type="match status" value="1"/>
</dbReference>
<reference evidence="8" key="1">
    <citation type="submission" date="2017-12" db="EMBL/GenBank/DDBJ databases">
        <authorList>
            <consortium name="DOE Joint Genome Institute"/>
            <person name="Mondo S.J."/>
            <person name="Kjaerbolling I."/>
            <person name="Vesth T.C."/>
            <person name="Frisvad J.C."/>
            <person name="Nybo J.L."/>
            <person name="Theobald S."/>
            <person name="Kuo A."/>
            <person name="Bowyer P."/>
            <person name="Matsuda Y."/>
            <person name="Lyhne E.K."/>
            <person name="Kogle M.E."/>
            <person name="Clum A."/>
            <person name="Lipzen A."/>
            <person name="Salamov A."/>
            <person name="Ngan C.Y."/>
            <person name="Daum C."/>
            <person name="Chiniquy J."/>
            <person name="Barry K."/>
            <person name="LaButti K."/>
            <person name="Haridas S."/>
            <person name="Simmons B.A."/>
            <person name="Magnuson J.K."/>
            <person name="Mortensen U.H."/>
            <person name="Larsen T.O."/>
            <person name="Grigoriev I.V."/>
            <person name="Baker S.E."/>
            <person name="Andersen M.R."/>
            <person name="Nordberg H.P."/>
            <person name="Cantor M.N."/>
            <person name="Hua S.X."/>
        </authorList>
    </citation>
    <scope>NUCLEOTIDE SEQUENCE [LARGE SCALE GENOMIC DNA]</scope>
    <source>
        <strain evidence="8">IBT 19404</strain>
    </source>
</reference>
<sequence>MPPSPLTVTLIQATILNAISNILAQIIDQYQKNKPFALNTPALLQFVGYAIIIVPINDIWQKYVEAWYPGFPAWRILSRYRRQTTTTATTNIPLHHRKDTESAAAVVEEKDKPVRRVESGPGSGTWNFTMKFMLDQTVGSVMNIVLFVVLINLLKGAGWRRSWELVWKDFTPIMIARLKYRPLVSVLMYTVVPLDRRVVFGSACGVIWSVYLSLYAAV</sequence>
<feature type="transmembrane region" description="Helical" evidence="6">
    <location>
        <begin position="137"/>
        <end position="154"/>
    </location>
</feature>
<evidence type="ECO:0000256" key="4">
    <source>
        <dbReference type="ARBA" id="ARBA00022989"/>
    </source>
</evidence>
<gene>
    <name evidence="7" type="ORF">BDW42DRAFT_168452</name>
</gene>
<evidence type="ECO:0000313" key="7">
    <source>
        <dbReference type="EMBL" id="PLN81695.1"/>
    </source>
</evidence>
<organism evidence="7 8">
    <name type="scientific">Aspergillus taichungensis</name>
    <dbReference type="NCBI Taxonomy" id="482145"/>
    <lineage>
        <taxon>Eukaryota</taxon>
        <taxon>Fungi</taxon>
        <taxon>Dikarya</taxon>
        <taxon>Ascomycota</taxon>
        <taxon>Pezizomycotina</taxon>
        <taxon>Eurotiomycetes</taxon>
        <taxon>Eurotiomycetidae</taxon>
        <taxon>Eurotiales</taxon>
        <taxon>Aspergillaceae</taxon>
        <taxon>Aspergillus</taxon>
        <taxon>Aspergillus subgen. Circumdati</taxon>
    </lineage>
</organism>
<comment type="similarity">
    <text evidence="2 6">Belongs to the peroxisomal membrane protein PXMP2/4 family.</text>
</comment>